<name>A0A240E0J4_9BURK</name>
<evidence type="ECO:0000256" key="9">
    <source>
        <dbReference type="SAM" id="Phobius"/>
    </source>
</evidence>
<keyword evidence="7 9" id="KW-0472">Membrane</keyword>
<sequence>MINPEQTRASSSKGWSPYLAGALVGVLAIVSVYLTTVYMGKSTYLGASTTFVRAAGLAVQVVDPSYVTQNVYYAKEKVVIDWQFLMVIGIFFGALLPSKMDGSFKLESLPPLWEKRFGSSVPKRAVFAFVGGIVAMIGARLADGCPSGHGLSGMMQLSVSSFVALAMFFGFGVIVANFMYRKAS</sequence>
<feature type="transmembrane region" description="Helical" evidence="9">
    <location>
        <begin position="162"/>
        <end position="180"/>
    </location>
</feature>
<evidence type="ECO:0000256" key="1">
    <source>
        <dbReference type="ARBA" id="ARBA00004429"/>
    </source>
</evidence>
<evidence type="ECO:0000256" key="3">
    <source>
        <dbReference type="ARBA" id="ARBA00022475"/>
    </source>
</evidence>
<reference evidence="11" key="1">
    <citation type="submission" date="2017-08" db="EMBL/GenBank/DDBJ databases">
        <authorList>
            <person name="Varghese N."/>
            <person name="Submissions S."/>
        </authorList>
    </citation>
    <scope>NUCLEOTIDE SEQUENCE [LARGE SCALE GENOMIC DNA]</scope>
    <source>
        <strain evidence="11">AP-Melu-1000-B4</strain>
    </source>
</reference>
<gene>
    <name evidence="10" type="ORF">SAMN06295945_1083</name>
</gene>
<feature type="transmembrane region" description="Helical" evidence="9">
    <location>
        <begin position="15"/>
        <end position="36"/>
    </location>
</feature>
<feature type="transmembrane region" description="Helical" evidence="9">
    <location>
        <begin position="125"/>
        <end position="142"/>
    </location>
</feature>
<keyword evidence="6 9" id="KW-1133">Transmembrane helix</keyword>
<keyword evidence="11" id="KW-1185">Reference proteome</keyword>
<keyword evidence="2" id="KW-0813">Transport</keyword>
<evidence type="ECO:0000256" key="7">
    <source>
        <dbReference type="ARBA" id="ARBA00023136"/>
    </source>
</evidence>
<dbReference type="PANTHER" id="PTHR30574">
    <property type="entry name" value="INNER MEMBRANE PROTEIN YEDE"/>
    <property type="match status" value="1"/>
</dbReference>
<dbReference type="PANTHER" id="PTHR30574:SF1">
    <property type="entry name" value="SULPHUR TRANSPORT DOMAIN-CONTAINING PROTEIN"/>
    <property type="match status" value="1"/>
</dbReference>
<comment type="similarity">
    <text evidence="8">Belongs to the TsuA/YedE (TC 9.B.102) family.</text>
</comment>
<protein>
    <submittedName>
        <fullName evidence="10">Uncharacterized protein</fullName>
    </submittedName>
</protein>
<dbReference type="GO" id="GO:0005886">
    <property type="term" value="C:plasma membrane"/>
    <property type="evidence" value="ECO:0007669"/>
    <property type="project" value="UniProtKB-SubCell"/>
</dbReference>
<dbReference type="InterPro" id="IPR007272">
    <property type="entry name" value="Sulf_transp_TsuA/YedE"/>
</dbReference>
<evidence type="ECO:0000256" key="2">
    <source>
        <dbReference type="ARBA" id="ARBA00022448"/>
    </source>
</evidence>
<evidence type="ECO:0000313" key="11">
    <source>
        <dbReference type="Proteomes" id="UP000218069"/>
    </source>
</evidence>
<dbReference type="OrthoDB" id="9814020at2"/>
<dbReference type="AlphaFoldDB" id="A0A240E0J4"/>
<evidence type="ECO:0000313" key="10">
    <source>
        <dbReference type="EMBL" id="SNX28737.1"/>
    </source>
</evidence>
<feature type="transmembrane region" description="Helical" evidence="9">
    <location>
        <begin position="43"/>
        <end position="62"/>
    </location>
</feature>
<evidence type="ECO:0000256" key="5">
    <source>
        <dbReference type="ARBA" id="ARBA00022692"/>
    </source>
</evidence>
<dbReference type="Proteomes" id="UP000218069">
    <property type="component" value="Unassembled WGS sequence"/>
</dbReference>
<evidence type="ECO:0000256" key="8">
    <source>
        <dbReference type="ARBA" id="ARBA00035655"/>
    </source>
</evidence>
<accession>A0A240E0J4</accession>
<keyword evidence="5 9" id="KW-0812">Transmembrane</keyword>
<dbReference type="RefSeq" id="WP_096673113.1">
    <property type="nucleotide sequence ID" value="NZ_OANS01000003.1"/>
</dbReference>
<comment type="subcellular location">
    <subcellularLocation>
        <location evidence="1">Cell inner membrane</location>
        <topology evidence="1">Multi-pass membrane protein</topology>
    </subcellularLocation>
</comment>
<dbReference type="Pfam" id="PF04143">
    <property type="entry name" value="Sulf_transp"/>
    <property type="match status" value="1"/>
</dbReference>
<organism evidence="10 11">
    <name type="scientific">Polynucleobacter meluiroseus</name>
    <dbReference type="NCBI Taxonomy" id="1938814"/>
    <lineage>
        <taxon>Bacteria</taxon>
        <taxon>Pseudomonadati</taxon>
        <taxon>Pseudomonadota</taxon>
        <taxon>Betaproteobacteria</taxon>
        <taxon>Burkholderiales</taxon>
        <taxon>Burkholderiaceae</taxon>
        <taxon>Polynucleobacter</taxon>
    </lineage>
</organism>
<feature type="transmembrane region" description="Helical" evidence="9">
    <location>
        <begin position="82"/>
        <end position="98"/>
    </location>
</feature>
<keyword evidence="4" id="KW-0997">Cell inner membrane</keyword>
<evidence type="ECO:0000256" key="4">
    <source>
        <dbReference type="ARBA" id="ARBA00022519"/>
    </source>
</evidence>
<evidence type="ECO:0000256" key="6">
    <source>
        <dbReference type="ARBA" id="ARBA00022989"/>
    </source>
</evidence>
<keyword evidence="3" id="KW-1003">Cell membrane</keyword>
<proteinExistence type="inferred from homology"/>
<dbReference type="EMBL" id="OANS01000003">
    <property type="protein sequence ID" value="SNX28737.1"/>
    <property type="molecule type" value="Genomic_DNA"/>
</dbReference>